<organism evidence="1 2">
    <name type="scientific">Callosobruchus maculatus</name>
    <name type="common">Southern cowpea weevil</name>
    <name type="synonym">Pulse bruchid</name>
    <dbReference type="NCBI Taxonomy" id="64391"/>
    <lineage>
        <taxon>Eukaryota</taxon>
        <taxon>Metazoa</taxon>
        <taxon>Ecdysozoa</taxon>
        <taxon>Arthropoda</taxon>
        <taxon>Hexapoda</taxon>
        <taxon>Insecta</taxon>
        <taxon>Pterygota</taxon>
        <taxon>Neoptera</taxon>
        <taxon>Endopterygota</taxon>
        <taxon>Coleoptera</taxon>
        <taxon>Polyphaga</taxon>
        <taxon>Cucujiformia</taxon>
        <taxon>Chrysomeloidea</taxon>
        <taxon>Chrysomelidae</taxon>
        <taxon>Bruchinae</taxon>
        <taxon>Bruchini</taxon>
        <taxon>Callosobruchus</taxon>
    </lineage>
</organism>
<evidence type="ECO:0000313" key="2">
    <source>
        <dbReference type="Proteomes" id="UP000410492"/>
    </source>
</evidence>
<proteinExistence type="predicted"/>
<keyword evidence="2" id="KW-1185">Reference proteome</keyword>
<sequence length="37" mass="4469">MAIVFTLYIANCRPFFDFTNKNFRVERSTNPSHRYLV</sequence>
<dbReference type="AlphaFoldDB" id="A0A653BGG8"/>
<accession>A0A653BGG8</accession>
<dbReference type="EMBL" id="CAACVG010000904">
    <property type="protein sequence ID" value="VEN34672.1"/>
    <property type="molecule type" value="Genomic_DNA"/>
</dbReference>
<dbReference type="Proteomes" id="UP000410492">
    <property type="component" value="Unassembled WGS sequence"/>
</dbReference>
<name>A0A653BGG8_CALMS</name>
<evidence type="ECO:0000313" key="1">
    <source>
        <dbReference type="EMBL" id="VEN34672.1"/>
    </source>
</evidence>
<protein>
    <submittedName>
        <fullName evidence="1">Uncharacterized protein</fullName>
    </submittedName>
</protein>
<reference evidence="1 2" key="1">
    <citation type="submission" date="2019-01" db="EMBL/GenBank/DDBJ databases">
        <authorList>
            <person name="Sayadi A."/>
        </authorList>
    </citation>
    <scope>NUCLEOTIDE SEQUENCE [LARGE SCALE GENOMIC DNA]</scope>
</reference>
<gene>
    <name evidence="1" type="ORF">CALMAC_LOCUS797</name>
</gene>